<organism evidence="2 3">
    <name type="scientific">Gelidibacter salicanalis</name>
    <dbReference type="NCBI Taxonomy" id="291193"/>
    <lineage>
        <taxon>Bacteria</taxon>
        <taxon>Pseudomonadati</taxon>
        <taxon>Bacteroidota</taxon>
        <taxon>Flavobacteriia</taxon>
        <taxon>Flavobacteriales</taxon>
        <taxon>Flavobacteriaceae</taxon>
        <taxon>Gelidibacter</taxon>
    </lineage>
</organism>
<reference evidence="2 3" key="1">
    <citation type="submission" date="2019-08" db="EMBL/GenBank/DDBJ databases">
        <title>Genome sequence of Gelidibacter salicanalis IC162T.</title>
        <authorList>
            <person name="Bowman J.P."/>
        </authorList>
    </citation>
    <scope>NUCLEOTIDE SEQUENCE [LARGE SCALE GENOMIC DNA]</scope>
    <source>
        <strain evidence="2 3">IC162</strain>
    </source>
</reference>
<keyword evidence="3" id="KW-1185">Reference proteome</keyword>
<name>A0A5C7ARZ1_9FLAO</name>
<keyword evidence="1" id="KW-0812">Transmembrane</keyword>
<accession>A0A5C7ARZ1</accession>
<dbReference type="AlphaFoldDB" id="A0A5C7ARZ1"/>
<feature type="transmembrane region" description="Helical" evidence="1">
    <location>
        <begin position="92"/>
        <end position="113"/>
    </location>
</feature>
<dbReference type="OrthoDB" id="1135037at2"/>
<keyword evidence="1" id="KW-1133">Transmembrane helix</keyword>
<feature type="transmembrane region" description="Helical" evidence="1">
    <location>
        <begin position="54"/>
        <end position="71"/>
    </location>
</feature>
<proteinExistence type="predicted"/>
<dbReference type="Proteomes" id="UP000321734">
    <property type="component" value="Unassembled WGS sequence"/>
</dbReference>
<gene>
    <name evidence="2" type="ORF">ES711_08985</name>
</gene>
<feature type="transmembrane region" description="Helical" evidence="1">
    <location>
        <begin position="119"/>
        <end position="141"/>
    </location>
</feature>
<evidence type="ECO:0000256" key="1">
    <source>
        <dbReference type="SAM" id="Phobius"/>
    </source>
</evidence>
<comment type="caution">
    <text evidence="2">The sequence shown here is derived from an EMBL/GenBank/DDBJ whole genome shotgun (WGS) entry which is preliminary data.</text>
</comment>
<feature type="transmembrane region" description="Helical" evidence="1">
    <location>
        <begin position="7"/>
        <end position="28"/>
    </location>
</feature>
<protein>
    <submittedName>
        <fullName evidence="2">DUF2975 domain-containing protein</fullName>
    </submittedName>
</protein>
<evidence type="ECO:0000313" key="2">
    <source>
        <dbReference type="EMBL" id="TXE08622.1"/>
    </source>
</evidence>
<evidence type="ECO:0000313" key="3">
    <source>
        <dbReference type="Proteomes" id="UP000321734"/>
    </source>
</evidence>
<keyword evidence="1" id="KW-0472">Membrane</keyword>
<dbReference type="RefSeq" id="WP_146892743.1">
    <property type="nucleotide sequence ID" value="NZ_VORX01000003.1"/>
</dbReference>
<dbReference type="EMBL" id="VORX01000003">
    <property type="protein sequence ID" value="TXE08622.1"/>
    <property type="molecule type" value="Genomic_DNA"/>
</dbReference>
<sequence>MKKIKILNGFVLFLILMNLVFFVGNLYISSFTEFGAGINKIDEKLILGSHTRDIQSIFSFILIFGLIYIYLGLKKVVQEGYFIEHNVKVFKIAGTFFIISGIARLSLESYLFYATQDVTHLGFMGQDMFVLLIGYGLFIIADITENGSLMQQDNELTI</sequence>